<keyword evidence="11" id="KW-0472">Membrane</keyword>
<evidence type="ECO:0000256" key="6">
    <source>
        <dbReference type="ARBA" id="ARBA00022692"/>
    </source>
</evidence>
<evidence type="ECO:0000313" key="18">
    <source>
        <dbReference type="EMBL" id="MFK2853975.1"/>
    </source>
</evidence>
<dbReference type="InterPro" id="IPR008207">
    <property type="entry name" value="Sig_transdc_His_kin_Hpt_dom"/>
</dbReference>
<dbReference type="SUPFAM" id="SSF47226">
    <property type="entry name" value="Histidine-containing phosphotransfer domain, HPT domain"/>
    <property type="match status" value="1"/>
</dbReference>
<dbReference type="InterPro" id="IPR001789">
    <property type="entry name" value="Sig_transdc_resp-reg_receiver"/>
</dbReference>
<evidence type="ECO:0000256" key="7">
    <source>
        <dbReference type="ARBA" id="ARBA00022741"/>
    </source>
</evidence>
<feature type="chain" id="PRO_5047031928" description="histidine kinase" evidence="14">
    <location>
        <begin position="25"/>
        <end position="791"/>
    </location>
</feature>
<evidence type="ECO:0000259" key="17">
    <source>
        <dbReference type="PROSITE" id="PS50894"/>
    </source>
</evidence>
<feature type="modified residue" description="Phosphohistidine" evidence="12">
    <location>
        <position position="738"/>
    </location>
</feature>
<evidence type="ECO:0000256" key="14">
    <source>
        <dbReference type="SAM" id="SignalP"/>
    </source>
</evidence>
<dbReference type="CDD" id="cd16922">
    <property type="entry name" value="HATPase_EvgS-ArcB-TorS-like"/>
    <property type="match status" value="1"/>
</dbReference>
<dbReference type="SMART" id="SM00062">
    <property type="entry name" value="PBPb"/>
    <property type="match status" value="1"/>
</dbReference>
<proteinExistence type="predicted"/>
<feature type="modified residue" description="4-aspartylphosphate" evidence="13">
    <location>
        <position position="614"/>
    </location>
</feature>
<dbReference type="SUPFAM" id="SSF53850">
    <property type="entry name" value="Periplasmic binding protein-like II"/>
    <property type="match status" value="1"/>
</dbReference>
<gene>
    <name evidence="18" type="ORF">ISP18_05185</name>
</gene>
<keyword evidence="4" id="KW-1003">Cell membrane</keyword>
<dbReference type="InterPro" id="IPR036641">
    <property type="entry name" value="HPT_dom_sf"/>
</dbReference>
<dbReference type="PANTHER" id="PTHR45339:SF1">
    <property type="entry name" value="HYBRID SIGNAL TRANSDUCTION HISTIDINE KINASE J"/>
    <property type="match status" value="1"/>
</dbReference>
<dbReference type="EMBL" id="JADIKI010000022">
    <property type="protein sequence ID" value="MFK2853975.1"/>
    <property type="molecule type" value="Genomic_DNA"/>
</dbReference>
<dbReference type="PANTHER" id="PTHR45339">
    <property type="entry name" value="HYBRID SIGNAL TRANSDUCTION HISTIDINE KINASE J"/>
    <property type="match status" value="1"/>
</dbReference>
<dbReference type="InterPro" id="IPR005467">
    <property type="entry name" value="His_kinase_dom"/>
</dbReference>
<sequence length="791" mass="86592">MTRFFLRMLPILLVLAGWAGTLHAEKPAFTAQERQWIKDHPVVHFAVGTQLRPVSYVEDGVYKGVTAQYLEAIARKSGLRFQLVPTDGWSGAKQAIREGSVDLLPVAFYTRLEQDVQERVVVTEPYFSSPTAIVTRADNPSILDPGELEGERVAIYGDASSIRFYTNRLPSIKPVLVVGPSQGLAAVASGKADAALGSAAVLQPLLRQNYSRRLGIAGVIDDLPVKLQMAVRKDEPLLYSIISKTLKNLSAEETDVMDDRALQEAGYGAPTLRSLIMQYLPELGAACVAGLLLIWFAYRARVAMRQAEQSELAKSRFLAVMSHEIRTPMNAILASIEMLQRSTLDPHQHKLALTASTASEALLGLLDDVLDLSKLDAHRLELETMPTDIERLAQKVVDVVTVKARDKALPVHLSADNPSHAHAVVDPTRLRQILLNLLGNAVKFTQQGSITLDLRVEGESGQQGHIHARVIDTGIGIPSDQQSRLFQAYVQADSATTRQYGGTGLGLTICKELVELMGGQISLESTQDVGTTVSFSIPVRLVAASMESEMPSVSESEIAFGSAGHVLVVEDHPQNRFIMAEQLRALGVETMLVPDGRAAIETIGQQHIALVLMDCHMPEMDGYETTRRIRQRETRLKLPRVPVIAISAATDAAHLKRCMDSGMDSVLKKPLRLDELRSMLGLWLDRLPQTEPSIARAVADNPAIDMFELYKASIEEDAQALEDALAREDRDNAIHFAHRIKGAALMINADGMAQAAGHVEELAKAANDTIAVEALQELQKEIAKWIAVTRH</sequence>
<dbReference type="PROSITE" id="PS50109">
    <property type="entry name" value="HIS_KIN"/>
    <property type="match status" value="1"/>
</dbReference>
<dbReference type="CDD" id="cd01007">
    <property type="entry name" value="PBP2_BvgS_HisK_like"/>
    <property type="match status" value="1"/>
</dbReference>
<evidence type="ECO:0000256" key="13">
    <source>
        <dbReference type="PROSITE-ProRule" id="PRU00169"/>
    </source>
</evidence>
<evidence type="ECO:0000256" key="3">
    <source>
        <dbReference type="ARBA" id="ARBA00012438"/>
    </source>
</evidence>
<keyword evidence="6" id="KW-0812">Transmembrane</keyword>
<comment type="caution">
    <text evidence="18">The sequence shown here is derived from an EMBL/GenBank/DDBJ whole genome shotgun (WGS) entry which is preliminary data.</text>
</comment>
<dbReference type="InterPro" id="IPR003594">
    <property type="entry name" value="HATPase_dom"/>
</dbReference>
<dbReference type="Pfam" id="PF00072">
    <property type="entry name" value="Response_reg"/>
    <property type="match status" value="1"/>
</dbReference>
<dbReference type="Pfam" id="PF00497">
    <property type="entry name" value="SBP_bac_3"/>
    <property type="match status" value="1"/>
</dbReference>
<comment type="catalytic activity">
    <reaction evidence="1">
        <text>ATP + protein L-histidine = ADP + protein N-phospho-L-histidine.</text>
        <dbReference type="EC" id="2.7.13.3"/>
    </reaction>
</comment>
<dbReference type="InterPro" id="IPR036097">
    <property type="entry name" value="HisK_dim/P_sf"/>
</dbReference>
<feature type="domain" description="Histidine kinase" evidence="15">
    <location>
        <begin position="320"/>
        <end position="541"/>
    </location>
</feature>
<dbReference type="CDD" id="cd00082">
    <property type="entry name" value="HisKA"/>
    <property type="match status" value="1"/>
</dbReference>
<dbReference type="SMART" id="SM00448">
    <property type="entry name" value="REC"/>
    <property type="match status" value="1"/>
</dbReference>
<dbReference type="Gene3D" id="1.20.120.160">
    <property type="entry name" value="HPT domain"/>
    <property type="match status" value="1"/>
</dbReference>
<dbReference type="SMART" id="SM00388">
    <property type="entry name" value="HisKA"/>
    <property type="match status" value="1"/>
</dbReference>
<dbReference type="SUPFAM" id="SSF52172">
    <property type="entry name" value="CheY-like"/>
    <property type="match status" value="1"/>
</dbReference>
<dbReference type="Gene3D" id="3.30.565.10">
    <property type="entry name" value="Histidine kinase-like ATPase, C-terminal domain"/>
    <property type="match status" value="1"/>
</dbReference>
<dbReference type="SUPFAM" id="SSF47384">
    <property type="entry name" value="Homodimeric domain of signal transducing histidine kinase"/>
    <property type="match status" value="1"/>
</dbReference>
<evidence type="ECO:0000259" key="16">
    <source>
        <dbReference type="PROSITE" id="PS50110"/>
    </source>
</evidence>
<keyword evidence="5 13" id="KW-0597">Phosphoprotein</keyword>
<keyword evidence="8" id="KW-0067">ATP-binding</keyword>
<dbReference type="CDD" id="cd17546">
    <property type="entry name" value="REC_hyHK_CKI1_RcsC-like"/>
    <property type="match status" value="1"/>
</dbReference>
<dbReference type="InterPro" id="IPR001638">
    <property type="entry name" value="Solute-binding_3/MltF_N"/>
</dbReference>
<dbReference type="InterPro" id="IPR004358">
    <property type="entry name" value="Sig_transdc_His_kin-like_C"/>
</dbReference>
<dbReference type="InterPro" id="IPR011006">
    <property type="entry name" value="CheY-like_superfamily"/>
</dbReference>
<evidence type="ECO:0000256" key="2">
    <source>
        <dbReference type="ARBA" id="ARBA00004651"/>
    </source>
</evidence>
<feature type="domain" description="HPt" evidence="17">
    <location>
        <begin position="699"/>
        <end position="791"/>
    </location>
</feature>
<dbReference type="Gene3D" id="1.10.287.130">
    <property type="match status" value="1"/>
</dbReference>
<dbReference type="SUPFAM" id="SSF55874">
    <property type="entry name" value="ATPase domain of HSP90 chaperone/DNA topoisomerase II/histidine kinase"/>
    <property type="match status" value="1"/>
</dbReference>
<dbReference type="Pfam" id="PF02518">
    <property type="entry name" value="HATPase_c"/>
    <property type="match status" value="1"/>
</dbReference>
<comment type="subcellular location">
    <subcellularLocation>
        <location evidence="2">Cell membrane</location>
        <topology evidence="2">Multi-pass membrane protein</topology>
    </subcellularLocation>
</comment>
<name>A0ABW8IGQ1_9GAMM</name>
<protein>
    <recommendedName>
        <fullName evidence="3">histidine kinase</fullName>
        <ecNumber evidence="3">2.7.13.3</ecNumber>
    </recommendedName>
</protein>
<accession>A0ABW8IGQ1</accession>
<organism evidence="18 19">
    <name type="scientific">Dyella humi</name>
    <dbReference type="NCBI Taxonomy" id="1770547"/>
    <lineage>
        <taxon>Bacteria</taxon>
        <taxon>Pseudomonadati</taxon>
        <taxon>Pseudomonadota</taxon>
        <taxon>Gammaproteobacteria</taxon>
        <taxon>Lysobacterales</taxon>
        <taxon>Rhodanobacteraceae</taxon>
        <taxon>Dyella</taxon>
    </lineage>
</organism>
<feature type="signal peptide" evidence="14">
    <location>
        <begin position="1"/>
        <end position="24"/>
    </location>
</feature>
<keyword evidence="14" id="KW-0732">Signal</keyword>
<dbReference type="SMART" id="SM00387">
    <property type="entry name" value="HATPase_c"/>
    <property type="match status" value="1"/>
</dbReference>
<evidence type="ECO:0000256" key="9">
    <source>
        <dbReference type="ARBA" id="ARBA00022989"/>
    </source>
</evidence>
<dbReference type="Gene3D" id="3.40.190.10">
    <property type="entry name" value="Periplasmic binding protein-like II"/>
    <property type="match status" value="2"/>
</dbReference>
<evidence type="ECO:0000256" key="8">
    <source>
        <dbReference type="ARBA" id="ARBA00022840"/>
    </source>
</evidence>
<evidence type="ECO:0000256" key="4">
    <source>
        <dbReference type="ARBA" id="ARBA00022475"/>
    </source>
</evidence>
<dbReference type="Pfam" id="PF01627">
    <property type="entry name" value="Hpt"/>
    <property type="match status" value="1"/>
</dbReference>
<dbReference type="PRINTS" id="PR00344">
    <property type="entry name" value="BCTRLSENSOR"/>
</dbReference>
<evidence type="ECO:0000256" key="11">
    <source>
        <dbReference type="ARBA" id="ARBA00023136"/>
    </source>
</evidence>
<dbReference type="CDD" id="cd00088">
    <property type="entry name" value="HPT"/>
    <property type="match status" value="1"/>
</dbReference>
<dbReference type="Gene3D" id="3.40.50.2300">
    <property type="match status" value="1"/>
</dbReference>
<evidence type="ECO:0000313" key="19">
    <source>
        <dbReference type="Proteomes" id="UP001620409"/>
    </source>
</evidence>
<evidence type="ECO:0000259" key="15">
    <source>
        <dbReference type="PROSITE" id="PS50109"/>
    </source>
</evidence>
<keyword evidence="10" id="KW-0902">Two-component regulatory system</keyword>
<dbReference type="Pfam" id="PF00512">
    <property type="entry name" value="HisKA"/>
    <property type="match status" value="1"/>
</dbReference>
<evidence type="ECO:0000256" key="1">
    <source>
        <dbReference type="ARBA" id="ARBA00000085"/>
    </source>
</evidence>
<keyword evidence="19" id="KW-1185">Reference proteome</keyword>
<evidence type="ECO:0000256" key="12">
    <source>
        <dbReference type="PROSITE-ProRule" id="PRU00110"/>
    </source>
</evidence>
<feature type="domain" description="Response regulatory" evidence="16">
    <location>
        <begin position="565"/>
        <end position="684"/>
    </location>
</feature>
<evidence type="ECO:0000256" key="10">
    <source>
        <dbReference type="ARBA" id="ARBA00023012"/>
    </source>
</evidence>
<keyword evidence="7" id="KW-0547">Nucleotide-binding</keyword>
<evidence type="ECO:0000256" key="5">
    <source>
        <dbReference type="ARBA" id="ARBA00022553"/>
    </source>
</evidence>
<dbReference type="RefSeq" id="WP_380007612.1">
    <property type="nucleotide sequence ID" value="NZ_JADIKI010000022.1"/>
</dbReference>
<dbReference type="PROSITE" id="PS50110">
    <property type="entry name" value="RESPONSE_REGULATORY"/>
    <property type="match status" value="1"/>
</dbReference>
<keyword evidence="9" id="KW-1133">Transmembrane helix</keyword>
<reference evidence="18 19" key="1">
    <citation type="submission" date="2020-10" db="EMBL/GenBank/DDBJ databases">
        <title>Phylogeny of dyella-like bacteria.</title>
        <authorList>
            <person name="Fu J."/>
        </authorList>
    </citation>
    <scope>NUCLEOTIDE SEQUENCE [LARGE SCALE GENOMIC DNA]</scope>
    <source>
        <strain evidence="18 19">DHG40</strain>
    </source>
</reference>
<dbReference type="PROSITE" id="PS50894">
    <property type="entry name" value="HPT"/>
    <property type="match status" value="1"/>
</dbReference>
<dbReference type="EC" id="2.7.13.3" evidence="3"/>
<dbReference type="Proteomes" id="UP001620409">
    <property type="component" value="Unassembled WGS sequence"/>
</dbReference>
<dbReference type="InterPro" id="IPR003661">
    <property type="entry name" value="HisK_dim/P_dom"/>
</dbReference>
<dbReference type="InterPro" id="IPR036890">
    <property type="entry name" value="HATPase_C_sf"/>
</dbReference>